<protein>
    <recommendedName>
        <fullName evidence="4">MCM C-terminal AAA(+) ATPase domain-containing protein</fullName>
    </recommendedName>
</protein>
<reference evidence="5" key="1">
    <citation type="submission" date="2016-04" db="EMBL/GenBank/DDBJ databases">
        <authorList>
            <person name="Nguyen H.D."/>
            <person name="Kesanakurti P."/>
            <person name="Cullis J."/>
            <person name="Levesque C.A."/>
            <person name="Hambleton S."/>
        </authorList>
    </citation>
    <scope>NUCLEOTIDE SEQUENCE</scope>
    <source>
        <strain evidence="5">DAOMC 238032</strain>
    </source>
</reference>
<dbReference type="Proteomes" id="UP000077671">
    <property type="component" value="Unassembled WGS sequence"/>
</dbReference>
<feature type="domain" description="MCM C-terminal AAA(+) ATPase" evidence="4">
    <location>
        <begin position="212"/>
        <end position="289"/>
    </location>
</feature>
<dbReference type="InterPro" id="IPR012340">
    <property type="entry name" value="NA-bd_OB-fold"/>
</dbReference>
<dbReference type="Pfam" id="PF00493">
    <property type="entry name" value="MCM"/>
    <property type="match status" value="1"/>
</dbReference>
<dbReference type="GO" id="GO:0000727">
    <property type="term" value="P:double-strand break repair via break-induced replication"/>
    <property type="evidence" value="ECO:0007669"/>
    <property type="project" value="TreeGrafter"/>
</dbReference>
<dbReference type="GO" id="GO:0005524">
    <property type="term" value="F:ATP binding"/>
    <property type="evidence" value="ECO:0007669"/>
    <property type="project" value="UniProtKB-KW"/>
</dbReference>
<feature type="compositionally biased region" description="Basic and acidic residues" evidence="3">
    <location>
        <begin position="133"/>
        <end position="145"/>
    </location>
</feature>
<evidence type="ECO:0000313" key="6">
    <source>
        <dbReference type="Proteomes" id="UP000077671"/>
    </source>
</evidence>
<sequence length="294" mass="32014">MCHFLVMCLAYDEADVRRNMGERDGLIGIVPWHACTSPTSDLHSSAVVPPHAQLISSVAQAETWRGSPIEAAWKQLTNGFHNGGHHHHQRASRRKEPTSALGHTKQRRNISPNGDSLSTRASLGGHSSSDGEIIGRFHAGDRSSDLSDSDEEGDEVILLWDLIDSAKPGEEIEVTGIYRNNFDAALNTKNGFPVFVTEDEREIRTLAADDRIGRRIIKSIAPSVYGHKDIETALALSLFGGVPKDIGGKHRIRDDINILLFGDLGTAKSQSLQYVEKTASRAVFTAGQAPVPPV</sequence>
<feature type="region of interest" description="Disordered" evidence="3">
    <location>
        <begin position="78"/>
        <end position="150"/>
    </location>
</feature>
<dbReference type="GO" id="GO:0006279">
    <property type="term" value="P:premeiotic DNA replication"/>
    <property type="evidence" value="ECO:0007669"/>
    <property type="project" value="UniProtKB-ARBA"/>
</dbReference>
<feature type="compositionally biased region" description="Polar residues" evidence="3">
    <location>
        <begin position="109"/>
        <end position="130"/>
    </location>
</feature>
<dbReference type="PANTHER" id="PTHR11630:SF44">
    <property type="entry name" value="DNA REPLICATION LICENSING FACTOR MCM2"/>
    <property type="match status" value="1"/>
</dbReference>
<reference evidence="5" key="2">
    <citation type="journal article" date="2019" name="IMA Fungus">
        <title>Genome sequencing and comparison of five Tilletia species to identify candidate genes for the detection of regulated species infecting wheat.</title>
        <authorList>
            <person name="Nguyen H.D.T."/>
            <person name="Sultana T."/>
            <person name="Kesanakurti P."/>
            <person name="Hambleton S."/>
        </authorList>
    </citation>
    <scope>NUCLEOTIDE SEQUENCE</scope>
    <source>
        <strain evidence="5">DAOMC 238032</strain>
    </source>
</reference>
<dbReference type="GO" id="GO:0043596">
    <property type="term" value="C:nuclear replication fork"/>
    <property type="evidence" value="ECO:0007669"/>
    <property type="project" value="UniProtKB-ARBA"/>
</dbReference>
<dbReference type="GO" id="GO:1902975">
    <property type="term" value="P:mitotic DNA replication initiation"/>
    <property type="evidence" value="ECO:0007669"/>
    <property type="project" value="TreeGrafter"/>
</dbReference>
<dbReference type="EMBL" id="LWDD02001744">
    <property type="protein sequence ID" value="KAE8245819.1"/>
    <property type="molecule type" value="Genomic_DNA"/>
</dbReference>
<comment type="caution">
    <text evidence="5">The sequence shown here is derived from an EMBL/GenBank/DDBJ whole genome shotgun (WGS) entry which is preliminary data.</text>
</comment>
<dbReference type="PROSITE" id="PS50051">
    <property type="entry name" value="MCM_2"/>
    <property type="match status" value="1"/>
</dbReference>
<dbReference type="InterPro" id="IPR001208">
    <property type="entry name" value="MCM_dom"/>
</dbReference>
<dbReference type="GO" id="GO:0031261">
    <property type="term" value="C:DNA replication preinitiation complex"/>
    <property type="evidence" value="ECO:0007669"/>
    <property type="project" value="UniProtKB-ARBA"/>
</dbReference>
<dbReference type="SMART" id="SM00350">
    <property type="entry name" value="MCM"/>
    <property type="match status" value="1"/>
</dbReference>
<evidence type="ECO:0000256" key="2">
    <source>
        <dbReference type="ARBA" id="ARBA00022840"/>
    </source>
</evidence>
<evidence type="ECO:0000256" key="3">
    <source>
        <dbReference type="SAM" id="MobiDB-lite"/>
    </source>
</evidence>
<dbReference type="GO" id="GO:0003697">
    <property type="term" value="F:single-stranded DNA binding"/>
    <property type="evidence" value="ECO:0007669"/>
    <property type="project" value="TreeGrafter"/>
</dbReference>
<dbReference type="Gene3D" id="3.40.50.300">
    <property type="entry name" value="P-loop containing nucleotide triphosphate hydrolases"/>
    <property type="match status" value="1"/>
</dbReference>
<accession>A0A177TV15</accession>
<name>A0A177TV15_9BASI</name>
<dbReference type="GO" id="GO:0042555">
    <property type="term" value="C:MCM complex"/>
    <property type="evidence" value="ECO:0007669"/>
    <property type="project" value="UniProtKB-ARBA"/>
</dbReference>
<evidence type="ECO:0000259" key="4">
    <source>
        <dbReference type="PROSITE" id="PS50051"/>
    </source>
</evidence>
<keyword evidence="2" id="KW-0067">ATP-binding</keyword>
<dbReference type="PANTHER" id="PTHR11630">
    <property type="entry name" value="DNA REPLICATION LICENSING FACTOR MCM FAMILY MEMBER"/>
    <property type="match status" value="1"/>
</dbReference>
<evidence type="ECO:0000313" key="5">
    <source>
        <dbReference type="EMBL" id="KAE8245819.1"/>
    </source>
</evidence>
<evidence type="ECO:0000256" key="1">
    <source>
        <dbReference type="ARBA" id="ARBA00022741"/>
    </source>
</evidence>
<keyword evidence="1" id="KW-0547">Nucleotide-binding</keyword>
<dbReference type="Gene3D" id="2.40.50.140">
    <property type="entry name" value="Nucleic acid-binding proteins"/>
    <property type="match status" value="1"/>
</dbReference>
<dbReference type="GO" id="GO:0043138">
    <property type="term" value="F:3'-5' DNA helicase activity"/>
    <property type="evidence" value="ECO:0007669"/>
    <property type="project" value="TreeGrafter"/>
</dbReference>
<dbReference type="InterPro" id="IPR031327">
    <property type="entry name" value="MCM"/>
</dbReference>
<dbReference type="GO" id="GO:0005656">
    <property type="term" value="C:nuclear pre-replicative complex"/>
    <property type="evidence" value="ECO:0007669"/>
    <property type="project" value="UniProtKB-ARBA"/>
</dbReference>
<feature type="compositionally biased region" description="Basic residues" evidence="3">
    <location>
        <begin position="83"/>
        <end position="93"/>
    </location>
</feature>
<dbReference type="GO" id="GO:0017116">
    <property type="term" value="F:single-stranded DNA helicase activity"/>
    <property type="evidence" value="ECO:0007669"/>
    <property type="project" value="TreeGrafter"/>
</dbReference>
<proteinExistence type="predicted"/>
<dbReference type="SUPFAM" id="SSF50249">
    <property type="entry name" value="Nucleic acid-binding proteins"/>
    <property type="match status" value="1"/>
</dbReference>
<dbReference type="InterPro" id="IPR027417">
    <property type="entry name" value="P-loop_NTPase"/>
</dbReference>
<gene>
    <name evidence="5" type="ORF">A4X03_0g7409</name>
</gene>
<dbReference type="AlphaFoldDB" id="A0A177TV15"/>
<organism evidence="5 6">
    <name type="scientific">Tilletia caries</name>
    <name type="common">wheat bunt fungus</name>
    <dbReference type="NCBI Taxonomy" id="13290"/>
    <lineage>
        <taxon>Eukaryota</taxon>
        <taxon>Fungi</taxon>
        <taxon>Dikarya</taxon>
        <taxon>Basidiomycota</taxon>
        <taxon>Ustilaginomycotina</taxon>
        <taxon>Exobasidiomycetes</taxon>
        <taxon>Tilletiales</taxon>
        <taxon>Tilletiaceae</taxon>
        <taxon>Tilletia</taxon>
    </lineage>
</organism>